<accession>A0A9D2T123</accession>
<comment type="caution">
    <text evidence="1">The sequence shown here is derived from an EMBL/GenBank/DDBJ whole genome shotgun (WGS) entry which is preliminary data.</text>
</comment>
<reference evidence="1" key="2">
    <citation type="submission" date="2021-04" db="EMBL/GenBank/DDBJ databases">
        <authorList>
            <person name="Gilroy R."/>
        </authorList>
    </citation>
    <scope>NUCLEOTIDE SEQUENCE</scope>
    <source>
        <strain evidence="1">CHK186-1790</strain>
    </source>
</reference>
<sequence length="60" mass="7027">MKKVIKQDDLICGNCAYFCQHYRKTSKGFTAVGCGHCVFPRIKQRVRDQTCLHWRPRNSP</sequence>
<name>A0A9D2T123_9FIRM</name>
<dbReference type="Proteomes" id="UP000823882">
    <property type="component" value="Unassembled WGS sequence"/>
</dbReference>
<evidence type="ECO:0000313" key="2">
    <source>
        <dbReference type="Proteomes" id="UP000823882"/>
    </source>
</evidence>
<dbReference type="EMBL" id="DWWJ01000143">
    <property type="protein sequence ID" value="HJC41476.1"/>
    <property type="molecule type" value="Genomic_DNA"/>
</dbReference>
<protein>
    <submittedName>
        <fullName evidence="1">Uncharacterized protein</fullName>
    </submittedName>
</protein>
<dbReference type="AlphaFoldDB" id="A0A9D2T123"/>
<gene>
    <name evidence="1" type="ORF">H9701_07980</name>
</gene>
<evidence type="ECO:0000313" key="1">
    <source>
        <dbReference type="EMBL" id="HJC41476.1"/>
    </source>
</evidence>
<reference evidence="1" key="1">
    <citation type="journal article" date="2021" name="PeerJ">
        <title>Extensive microbial diversity within the chicken gut microbiome revealed by metagenomics and culture.</title>
        <authorList>
            <person name="Gilroy R."/>
            <person name="Ravi A."/>
            <person name="Getino M."/>
            <person name="Pursley I."/>
            <person name="Horton D.L."/>
            <person name="Alikhan N.F."/>
            <person name="Baker D."/>
            <person name="Gharbi K."/>
            <person name="Hall N."/>
            <person name="Watson M."/>
            <person name="Adriaenssens E.M."/>
            <person name="Foster-Nyarko E."/>
            <person name="Jarju S."/>
            <person name="Secka A."/>
            <person name="Antonio M."/>
            <person name="Oren A."/>
            <person name="Chaudhuri R.R."/>
            <person name="La Ragione R."/>
            <person name="Hildebrand F."/>
            <person name="Pallen M.J."/>
        </authorList>
    </citation>
    <scope>NUCLEOTIDE SEQUENCE</scope>
    <source>
        <strain evidence="1">CHK186-1790</strain>
    </source>
</reference>
<organism evidence="1 2">
    <name type="scientific">Candidatus Intestinimonas pullistercoris</name>
    <dbReference type="NCBI Taxonomy" id="2838623"/>
    <lineage>
        <taxon>Bacteria</taxon>
        <taxon>Bacillati</taxon>
        <taxon>Bacillota</taxon>
        <taxon>Clostridia</taxon>
        <taxon>Eubacteriales</taxon>
        <taxon>Intestinimonas</taxon>
    </lineage>
</organism>
<proteinExistence type="predicted"/>